<proteinExistence type="predicted"/>
<organism evidence="1 2">
    <name type="scientific">Actinopolyspora biskrensis</name>
    <dbReference type="NCBI Taxonomy" id="1470178"/>
    <lineage>
        <taxon>Bacteria</taxon>
        <taxon>Bacillati</taxon>
        <taxon>Actinomycetota</taxon>
        <taxon>Actinomycetes</taxon>
        <taxon>Actinopolysporales</taxon>
        <taxon>Actinopolysporaceae</taxon>
        <taxon>Actinopolyspora</taxon>
    </lineage>
</organism>
<keyword evidence="2" id="KW-1185">Reference proteome</keyword>
<evidence type="ECO:0000313" key="1">
    <source>
        <dbReference type="EMBL" id="NYH79452.1"/>
    </source>
</evidence>
<accession>A0A852Z0C7</accession>
<gene>
    <name evidence="1" type="ORF">FHR84_002790</name>
</gene>
<dbReference type="AlphaFoldDB" id="A0A852Z0C7"/>
<dbReference type="EMBL" id="JACBYW010000005">
    <property type="protein sequence ID" value="NYH79452.1"/>
    <property type="molecule type" value="Genomic_DNA"/>
</dbReference>
<protein>
    <submittedName>
        <fullName evidence="1">Uncharacterized protein</fullName>
    </submittedName>
</protein>
<sequence>MAFPASAHAAVGDFTYSNRSGNLIIFRHPDGCYDTAASGSMWNETDAPARVFALPNCEGELLLELTPGERAEVPGFQSVRF</sequence>
<evidence type="ECO:0000313" key="2">
    <source>
        <dbReference type="Proteomes" id="UP000548304"/>
    </source>
</evidence>
<reference evidence="1 2" key="1">
    <citation type="submission" date="2020-07" db="EMBL/GenBank/DDBJ databases">
        <title>Genomic Encyclopedia of Type Strains, Phase III (KMG-III): the genomes of soil and plant-associated and newly described type strains.</title>
        <authorList>
            <person name="Whitman W."/>
        </authorList>
    </citation>
    <scope>NUCLEOTIDE SEQUENCE [LARGE SCALE GENOMIC DNA]</scope>
    <source>
        <strain evidence="1 2">CECT 8576</strain>
    </source>
</reference>
<comment type="caution">
    <text evidence="1">The sequence shown here is derived from an EMBL/GenBank/DDBJ whole genome shotgun (WGS) entry which is preliminary data.</text>
</comment>
<name>A0A852Z0C7_9ACTN</name>
<dbReference type="Proteomes" id="UP000548304">
    <property type="component" value="Unassembled WGS sequence"/>
</dbReference>